<dbReference type="Proteomes" id="UP000192923">
    <property type="component" value="Unassembled WGS sequence"/>
</dbReference>
<feature type="repeat" description="ANK" evidence="3">
    <location>
        <begin position="114"/>
        <end position="148"/>
    </location>
</feature>
<organism evidence="4 5">
    <name type="scientific">Methylomagnum ishizawai</name>
    <dbReference type="NCBI Taxonomy" id="1760988"/>
    <lineage>
        <taxon>Bacteria</taxon>
        <taxon>Pseudomonadati</taxon>
        <taxon>Pseudomonadota</taxon>
        <taxon>Gammaproteobacteria</taxon>
        <taxon>Methylococcales</taxon>
        <taxon>Methylococcaceae</taxon>
        <taxon>Methylomagnum</taxon>
    </lineage>
</organism>
<dbReference type="OrthoDB" id="5787340at2"/>
<dbReference type="InterPro" id="IPR036770">
    <property type="entry name" value="Ankyrin_rpt-contain_sf"/>
</dbReference>
<dbReference type="SUPFAM" id="SSF48403">
    <property type="entry name" value="Ankyrin repeat"/>
    <property type="match status" value="1"/>
</dbReference>
<evidence type="ECO:0000256" key="1">
    <source>
        <dbReference type="ARBA" id="ARBA00022737"/>
    </source>
</evidence>
<dbReference type="PROSITE" id="PS50088">
    <property type="entry name" value="ANK_REPEAT"/>
    <property type="match status" value="2"/>
</dbReference>
<dbReference type="AlphaFoldDB" id="A0A1Y6CVY0"/>
<reference evidence="4 5" key="1">
    <citation type="submission" date="2016-12" db="EMBL/GenBank/DDBJ databases">
        <authorList>
            <person name="Song W.-J."/>
            <person name="Kurnit D.M."/>
        </authorList>
    </citation>
    <scope>NUCLEOTIDE SEQUENCE [LARGE SCALE GENOMIC DNA]</scope>
    <source>
        <strain evidence="4 5">175</strain>
    </source>
</reference>
<keyword evidence="1" id="KW-0677">Repeat</keyword>
<dbReference type="PANTHER" id="PTHR24180">
    <property type="entry name" value="CYCLIN-DEPENDENT KINASE INHIBITOR 2C-RELATED"/>
    <property type="match status" value="1"/>
</dbReference>
<keyword evidence="5" id="KW-1185">Reference proteome</keyword>
<feature type="repeat" description="ANK" evidence="3">
    <location>
        <begin position="81"/>
        <end position="113"/>
    </location>
</feature>
<dbReference type="RefSeq" id="WP_085211727.1">
    <property type="nucleotide sequence ID" value="NZ_FXAM01000001.1"/>
</dbReference>
<protein>
    <submittedName>
        <fullName evidence="4">Ankyrin repeat</fullName>
    </submittedName>
</protein>
<gene>
    <name evidence="4" type="ORF">SAMN02949497_1704</name>
</gene>
<dbReference type="Gene3D" id="1.25.40.20">
    <property type="entry name" value="Ankyrin repeat-containing domain"/>
    <property type="match status" value="1"/>
</dbReference>
<proteinExistence type="predicted"/>
<keyword evidence="2 3" id="KW-0040">ANK repeat</keyword>
<dbReference type="STRING" id="1760988.SAMN02949497_1704"/>
<dbReference type="InterPro" id="IPR051637">
    <property type="entry name" value="Ank_repeat_dom-contain_49"/>
</dbReference>
<dbReference type="InterPro" id="IPR002110">
    <property type="entry name" value="Ankyrin_rpt"/>
</dbReference>
<accession>A0A1Y6CVY0</accession>
<dbReference type="PANTHER" id="PTHR24180:SF45">
    <property type="entry name" value="POLY [ADP-RIBOSE] POLYMERASE TANKYRASE"/>
    <property type="match status" value="1"/>
</dbReference>
<evidence type="ECO:0000256" key="2">
    <source>
        <dbReference type="ARBA" id="ARBA00023043"/>
    </source>
</evidence>
<dbReference type="EMBL" id="FXAM01000001">
    <property type="protein sequence ID" value="SMF94390.1"/>
    <property type="molecule type" value="Genomic_DNA"/>
</dbReference>
<dbReference type="PROSITE" id="PS50297">
    <property type="entry name" value="ANK_REP_REGION"/>
    <property type="match status" value="2"/>
</dbReference>
<evidence type="ECO:0000256" key="3">
    <source>
        <dbReference type="PROSITE-ProRule" id="PRU00023"/>
    </source>
</evidence>
<dbReference type="SMART" id="SM00248">
    <property type="entry name" value="ANK"/>
    <property type="match status" value="5"/>
</dbReference>
<dbReference type="Pfam" id="PF12796">
    <property type="entry name" value="Ank_2"/>
    <property type="match status" value="1"/>
</dbReference>
<name>A0A1Y6CVY0_9GAMM</name>
<evidence type="ECO:0000313" key="4">
    <source>
        <dbReference type="EMBL" id="SMF94390.1"/>
    </source>
</evidence>
<sequence>MPLTNIEAILDDDFPKSDKNCMFQCALEEGDCEVLKTYIKKYGKTPYRMEGVIYDAIQYNRGEIIHLLLEFGADVNEIYSDGFTLLHIAAQYGACRTLFPLIFAGAKLDSKNDHGWTPLHYAAASDFVATDLIGILLDFGANIDPVNNAGYTPIFEAMDLIGHQKEAISNVQYLLARGANIHARLPDGSTLLHVAADALNYINEVYTGEMLSICRLLIERGLSICDLRNDGASVLSICHTSAAVAALEKISFESKFLHAPPATHKF</sequence>
<evidence type="ECO:0000313" key="5">
    <source>
        <dbReference type="Proteomes" id="UP000192923"/>
    </source>
</evidence>